<keyword evidence="2" id="KW-1185">Reference proteome</keyword>
<accession>A0ABR9D879</accession>
<evidence type="ECO:0000313" key="1">
    <source>
        <dbReference type="EMBL" id="MBD9359314.1"/>
    </source>
</evidence>
<sequence length="78" mass="9230">MKFTQYFQSMRQRPDRSGIELAWIERVIDQPVKQTIQPDGRIRCWAAIDEADGRYLRVVLLEDGETIHNAFFDRSFTP</sequence>
<reference evidence="1 2" key="1">
    <citation type="submission" date="2020-09" db="EMBL/GenBank/DDBJ databases">
        <title>Methylomonas albis sp. nov. and Methylomonas fluvii sp. nov.: Two cold-adapted methanotrophs from the River Elbe and an amended description of Methylovulum psychrotolerans strain Eb1.</title>
        <authorList>
            <person name="Bussmann I.K."/>
            <person name="Klings K.-W."/>
            <person name="Warnstedt J."/>
            <person name="Hoppert M."/>
            <person name="Saborowski A."/>
            <person name="Horn F."/>
            <person name="Liebner S."/>
        </authorList>
    </citation>
    <scope>NUCLEOTIDE SEQUENCE [LARGE SCALE GENOMIC DNA]</scope>
    <source>
        <strain evidence="1 2">EbB</strain>
    </source>
</reference>
<evidence type="ECO:0000313" key="2">
    <source>
        <dbReference type="Proteomes" id="UP000641152"/>
    </source>
</evidence>
<proteinExistence type="predicted"/>
<comment type="caution">
    <text evidence="1">The sequence shown here is derived from an EMBL/GenBank/DDBJ whole genome shotgun (WGS) entry which is preliminary data.</text>
</comment>
<gene>
    <name evidence="1" type="ORF">EBB_01885</name>
</gene>
<dbReference type="RefSeq" id="WP_192392215.1">
    <property type="nucleotide sequence ID" value="NZ_CAJHIU010000001.1"/>
</dbReference>
<dbReference type="Proteomes" id="UP000641152">
    <property type="component" value="Unassembled WGS sequence"/>
</dbReference>
<protein>
    <recommendedName>
        <fullName evidence="3">DUF4258 domain-containing protein</fullName>
    </recommendedName>
</protein>
<organism evidence="1 2">
    <name type="scientific">Methylomonas fluvii</name>
    <dbReference type="NCBI Taxonomy" id="1854564"/>
    <lineage>
        <taxon>Bacteria</taxon>
        <taxon>Pseudomonadati</taxon>
        <taxon>Pseudomonadota</taxon>
        <taxon>Gammaproteobacteria</taxon>
        <taxon>Methylococcales</taxon>
        <taxon>Methylococcaceae</taxon>
        <taxon>Methylomonas</taxon>
    </lineage>
</organism>
<dbReference type="EMBL" id="JACXST010000001">
    <property type="protein sequence ID" value="MBD9359314.1"/>
    <property type="molecule type" value="Genomic_DNA"/>
</dbReference>
<name>A0ABR9D879_9GAMM</name>
<evidence type="ECO:0008006" key="3">
    <source>
        <dbReference type="Google" id="ProtNLM"/>
    </source>
</evidence>